<evidence type="ECO:0008006" key="3">
    <source>
        <dbReference type="Google" id="ProtNLM"/>
    </source>
</evidence>
<evidence type="ECO:0000313" key="1">
    <source>
        <dbReference type="EMBL" id="KAK8568618.1"/>
    </source>
</evidence>
<keyword evidence="2" id="KW-1185">Reference proteome</keyword>
<protein>
    <recommendedName>
        <fullName evidence="3">RNase H type-1 domain-containing protein</fullName>
    </recommendedName>
</protein>
<name>A0ABR2F111_9ROSI</name>
<reference evidence="1 2" key="1">
    <citation type="journal article" date="2024" name="G3 (Bethesda)">
        <title>Genome assembly of Hibiscus sabdariffa L. provides insights into metabolisms of medicinal natural products.</title>
        <authorList>
            <person name="Kim T."/>
        </authorList>
    </citation>
    <scope>NUCLEOTIDE SEQUENCE [LARGE SCALE GENOMIC DNA]</scope>
    <source>
        <strain evidence="1">TK-2024</strain>
        <tissue evidence="1">Old leaves</tissue>
    </source>
</reference>
<sequence length="130" mass="14850">MALNKPNHNTQMCVAIWQAPPRGFYKLNTDGSRKHIDGWVEWRGIRMEHGVLDFPSSLVHALLLIPSFEGVNRFMLCLGLRFATGNGGDGLLGCRMTLFTWYSATRASSLVRHIFYLCKQDWDVSFHHVL</sequence>
<organism evidence="1 2">
    <name type="scientific">Hibiscus sabdariffa</name>
    <name type="common">roselle</name>
    <dbReference type="NCBI Taxonomy" id="183260"/>
    <lineage>
        <taxon>Eukaryota</taxon>
        <taxon>Viridiplantae</taxon>
        <taxon>Streptophyta</taxon>
        <taxon>Embryophyta</taxon>
        <taxon>Tracheophyta</taxon>
        <taxon>Spermatophyta</taxon>
        <taxon>Magnoliopsida</taxon>
        <taxon>eudicotyledons</taxon>
        <taxon>Gunneridae</taxon>
        <taxon>Pentapetalae</taxon>
        <taxon>rosids</taxon>
        <taxon>malvids</taxon>
        <taxon>Malvales</taxon>
        <taxon>Malvaceae</taxon>
        <taxon>Malvoideae</taxon>
        <taxon>Hibiscus</taxon>
    </lineage>
</organism>
<accession>A0ABR2F111</accession>
<dbReference type="EMBL" id="JBBPBM010000009">
    <property type="protein sequence ID" value="KAK8568618.1"/>
    <property type="molecule type" value="Genomic_DNA"/>
</dbReference>
<comment type="caution">
    <text evidence="1">The sequence shown here is derived from an EMBL/GenBank/DDBJ whole genome shotgun (WGS) entry which is preliminary data.</text>
</comment>
<evidence type="ECO:0000313" key="2">
    <source>
        <dbReference type="Proteomes" id="UP001472677"/>
    </source>
</evidence>
<dbReference type="Proteomes" id="UP001472677">
    <property type="component" value="Unassembled WGS sequence"/>
</dbReference>
<gene>
    <name evidence="1" type="ORF">V6N12_007166</name>
</gene>
<proteinExistence type="predicted"/>